<proteinExistence type="predicted"/>
<dbReference type="InterPro" id="IPR048343">
    <property type="entry name" value="ZW10_C"/>
</dbReference>
<dbReference type="GO" id="GO:0005737">
    <property type="term" value="C:cytoplasm"/>
    <property type="evidence" value="ECO:0007669"/>
    <property type="project" value="GOC"/>
</dbReference>
<evidence type="ECO:0000313" key="3">
    <source>
        <dbReference type="EMBL" id="CAE0726641.1"/>
    </source>
</evidence>
<gene>
    <name evidence="3" type="ORF">PAUS00366_LOCUS19398</name>
</gene>
<name>A0A7S4EPK3_9STRA</name>
<feature type="domain" description="ZW10 C-terminal helical" evidence="2">
    <location>
        <begin position="637"/>
        <end position="781"/>
    </location>
</feature>
<dbReference type="Pfam" id="PF22766">
    <property type="entry name" value="ZW10_C2"/>
    <property type="match status" value="1"/>
</dbReference>
<dbReference type="InterPro" id="IPR055148">
    <property type="entry name" value="ZW10_C_2"/>
</dbReference>
<dbReference type="InterPro" id="IPR046362">
    <property type="entry name" value="Zw10/DSL1_C_sf"/>
</dbReference>
<dbReference type="Pfam" id="PF20666">
    <property type="entry name" value="ZW10_C"/>
    <property type="match status" value="1"/>
</dbReference>
<dbReference type="PANTHER" id="PTHR12205">
    <property type="entry name" value="CENTROMERE/KINETOCHORE PROTEIN ZW10"/>
    <property type="match status" value="1"/>
</dbReference>
<dbReference type="GO" id="GO:0006888">
    <property type="term" value="P:endoplasmic reticulum to Golgi vesicle-mediated transport"/>
    <property type="evidence" value="ECO:0007669"/>
    <property type="project" value="TreeGrafter"/>
</dbReference>
<dbReference type="GO" id="GO:1990423">
    <property type="term" value="C:RZZ complex"/>
    <property type="evidence" value="ECO:0007669"/>
    <property type="project" value="TreeGrafter"/>
</dbReference>
<dbReference type="EMBL" id="HBIX01028780">
    <property type="protein sequence ID" value="CAE0726641.1"/>
    <property type="molecule type" value="Transcribed_RNA"/>
</dbReference>
<evidence type="ECO:0000259" key="1">
    <source>
        <dbReference type="Pfam" id="PF20666"/>
    </source>
</evidence>
<reference evidence="3" key="1">
    <citation type="submission" date="2021-01" db="EMBL/GenBank/DDBJ databases">
        <authorList>
            <person name="Corre E."/>
            <person name="Pelletier E."/>
            <person name="Niang G."/>
            <person name="Scheremetjew M."/>
            <person name="Finn R."/>
            <person name="Kale V."/>
            <person name="Holt S."/>
            <person name="Cochrane G."/>
            <person name="Meng A."/>
            <person name="Brown T."/>
            <person name="Cohen L."/>
        </authorList>
    </citation>
    <scope>NUCLEOTIDE SEQUENCE</scope>
    <source>
        <strain evidence="3">10249 10 AB</strain>
    </source>
</reference>
<evidence type="ECO:0000259" key="2">
    <source>
        <dbReference type="Pfam" id="PF22766"/>
    </source>
</evidence>
<accession>A0A7S4EPK3</accession>
<sequence>MEDQIENYRRKVQFLKQASFARSCLEESAAMSSSAASMSATVAAAAAAAATEDKGGTPDNLVRSAQTLLRALQEVDKAEQILKDSAIDQQKEIEVAHRILSSLRHQIRRHRVELVHKAGTVLDGSVELTSTSIAVKSSPQLDIAYRVLETLDDGAIGNRQTSKKHKNSALQETLRGFTTRLYREALKPILTKQLSDKNDNGDGARRWKVEETADKRSTTIIGVSASNKRGTMHLIEWSFAHAASGDENDNDNDNDNEISAIPEEESKTFSFAVVNSWKNVLDVVQRILVFVQSKVLLEREALCSMVGKRLFGTPNAMPSLMNLSALGLESTLLGENDQGVLVEAMLEWLRKQCLSESDGEDTMGSVGSKKLDRVSALREELLESTLPFCRELEDRHLLQSDSPSSLVRFCQNFEKNFVDHRRCVRLNQARDILIQNDYHNTAIVGVEEISAPQDSQEAALAIFRLSRCSISDTANKLVDLVRNTMDESVAVAEVPKDSPLAILRPSLYKTAREMFSLFRSIIPANHGREVANVPRTAAVLHNDAVFLAHHCLTLGLEYKEKYPQVDEDDARGKLLKQTCIFVDMVPLFRELADTSLNDMLDLQKHQLAEIVGRRITYFGQALRSDESVHEWSEAETALAAGVYHLRHLSQAWKSILSKSVFLRSMGYLADVLFALYLKEVTSNATIISGSARQFAGALFRKATVDIRELLFDEGKQQQEDPKPYSLGWGRFEAVGNFLELDQLAQVEQALSSGVFRNVASQELARLVQATYRDSPQRKALLNCMASVV</sequence>
<protein>
    <submittedName>
        <fullName evidence="3">Uncharacterized protein</fullName>
    </submittedName>
</protein>
<feature type="domain" description="Centromere/kinetochore protein zw10 C-terminal" evidence="1">
    <location>
        <begin position="463"/>
        <end position="609"/>
    </location>
</feature>
<dbReference type="GO" id="GO:0007094">
    <property type="term" value="P:mitotic spindle assembly checkpoint signaling"/>
    <property type="evidence" value="ECO:0007669"/>
    <property type="project" value="TreeGrafter"/>
</dbReference>
<organism evidence="3">
    <name type="scientific">Pseudo-nitzschia australis</name>
    <dbReference type="NCBI Taxonomy" id="44445"/>
    <lineage>
        <taxon>Eukaryota</taxon>
        <taxon>Sar</taxon>
        <taxon>Stramenopiles</taxon>
        <taxon>Ochrophyta</taxon>
        <taxon>Bacillariophyta</taxon>
        <taxon>Bacillariophyceae</taxon>
        <taxon>Bacillariophycidae</taxon>
        <taxon>Bacillariales</taxon>
        <taxon>Bacillariaceae</taxon>
        <taxon>Pseudo-nitzschia</taxon>
    </lineage>
</organism>
<dbReference type="Gene3D" id="1.10.357.150">
    <property type="match status" value="1"/>
</dbReference>
<dbReference type="PANTHER" id="PTHR12205:SF0">
    <property type="entry name" value="CENTROMERE_KINETOCHORE PROTEIN ZW10 HOMOLOG"/>
    <property type="match status" value="1"/>
</dbReference>
<dbReference type="AlphaFoldDB" id="A0A7S4EPK3"/>